<evidence type="ECO:0000256" key="2">
    <source>
        <dbReference type="SAM" id="MobiDB-lite"/>
    </source>
</evidence>
<dbReference type="Pfam" id="PF07508">
    <property type="entry name" value="Recombinase"/>
    <property type="match status" value="1"/>
</dbReference>
<evidence type="ECO:0000313" key="6">
    <source>
        <dbReference type="Proteomes" id="UP001198026"/>
    </source>
</evidence>
<feature type="domain" description="Recombinase" evidence="4">
    <location>
        <begin position="187"/>
        <end position="313"/>
    </location>
</feature>
<dbReference type="InterPro" id="IPR036162">
    <property type="entry name" value="Resolvase-like_N_sf"/>
</dbReference>
<dbReference type="PANTHER" id="PTHR30461:SF23">
    <property type="entry name" value="DNA RECOMBINASE-RELATED"/>
    <property type="match status" value="1"/>
</dbReference>
<reference evidence="5" key="1">
    <citation type="submission" date="2021-10" db="EMBL/GenBank/DDBJ databases">
        <title>Evolutionary history and lifestyle of the vertebrate symbiont Limosilactobacillus reuteri.</title>
        <authorList>
            <person name="Zheng J."/>
            <person name="Li F."/>
            <person name="Gaenzle M."/>
            <person name="Walter J."/>
        </authorList>
    </citation>
    <scope>NUCLEOTIDE SEQUENCE</scope>
    <source>
        <strain evidence="5">GQ_1_3_1</strain>
    </source>
</reference>
<dbReference type="Gene3D" id="3.40.50.1390">
    <property type="entry name" value="Resolvase, N-terminal catalytic domain"/>
    <property type="match status" value="1"/>
</dbReference>
<proteinExistence type="predicted"/>
<feature type="region of interest" description="Disordered" evidence="2">
    <location>
        <begin position="1"/>
        <end position="25"/>
    </location>
</feature>
<dbReference type="Pfam" id="PF13408">
    <property type="entry name" value="Zn_ribbon_recom"/>
    <property type="match status" value="1"/>
</dbReference>
<evidence type="ECO:0000256" key="1">
    <source>
        <dbReference type="SAM" id="Coils"/>
    </source>
</evidence>
<dbReference type="InterPro" id="IPR050639">
    <property type="entry name" value="SSR_resolvase"/>
</dbReference>
<sequence length="525" mass="60524">MGKVRIIPAHQQHGNSIRHSTDGPQSEKLRVAAYCRVSTELDEQANSYETQVSHYKELIQKEPSWDFAGIFADDGISGTNTKKRDQFNKMIKACKAGRIDLIVTKSISRFARNTIDCLKYIRDLKAINVAIFFEKENINTMDAKGEVLITIMASLAQQESESLSQNVKLGLQYRYQQGKVLINHNHFLGYTKDKDGNLVIEPEEAKTVKRIFYSYLQGMTMKQIAESLKADGVLTGGKGTNWGSSSVNGILKNEKYMGDALLQKTYTVDFLTKKRVKNNGIMPQYYVENDHPAIIPKSVFMQVQNLIRQRRNGITTKNGHHRRVNGKYCFSQRVFCGKCGDIFQRNMWYNPVKVAVWRCASRIKRNKKGRRCMIRNIKEPLLKEATLDAINQLIENHELADKQIKANIMKIVKDSKGPTIEELDKRLEEAQLNLIQAANQHQSCDRLTQQVMNLREQKEKVQSLETENQVKLHNIDQISNFVDEYQHGLQEFDSQLVRRLIEKITIFQRYMEFTFKDGEVIKVMM</sequence>
<dbReference type="PROSITE" id="PS51737">
    <property type="entry name" value="RECOMBINASE_DNA_BIND"/>
    <property type="match status" value="1"/>
</dbReference>
<dbReference type="SUPFAM" id="SSF53041">
    <property type="entry name" value="Resolvase-like"/>
    <property type="match status" value="1"/>
</dbReference>
<dbReference type="Gene3D" id="3.90.1750.20">
    <property type="entry name" value="Putative Large Serine Recombinase, Chain B, Domain 2"/>
    <property type="match status" value="1"/>
</dbReference>
<keyword evidence="1" id="KW-0175">Coiled coil</keyword>
<dbReference type="PANTHER" id="PTHR30461">
    <property type="entry name" value="DNA-INVERTASE FROM LAMBDOID PROPHAGE"/>
    <property type="match status" value="1"/>
</dbReference>
<evidence type="ECO:0000259" key="4">
    <source>
        <dbReference type="PROSITE" id="PS51737"/>
    </source>
</evidence>
<dbReference type="GO" id="GO:0003677">
    <property type="term" value="F:DNA binding"/>
    <property type="evidence" value="ECO:0007669"/>
    <property type="project" value="InterPro"/>
</dbReference>
<dbReference type="Pfam" id="PF00239">
    <property type="entry name" value="Resolvase"/>
    <property type="match status" value="1"/>
</dbReference>
<feature type="domain" description="Resolvase/invertase-type recombinase catalytic" evidence="3">
    <location>
        <begin position="30"/>
        <end position="178"/>
    </location>
</feature>
<name>A0AAW4X4A6_LIMRT</name>
<dbReference type="SMART" id="SM00857">
    <property type="entry name" value="Resolvase"/>
    <property type="match status" value="1"/>
</dbReference>
<dbReference type="RefSeq" id="WP_228340990.1">
    <property type="nucleotide sequence ID" value="NZ_JAJGWA010000098.1"/>
</dbReference>
<dbReference type="AlphaFoldDB" id="A0AAW4X4A6"/>
<accession>A0AAW4X4A6</accession>
<dbReference type="CDD" id="cd00338">
    <property type="entry name" value="Ser_Recombinase"/>
    <property type="match status" value="1"/>
</dbReference>
<dbReference type="Proteomes" id="UP001198026">
    <property type="component" value="Unassembled WGS sequence"/>
</dbReference>
<comment type="caution">
    <text evidence="5">The sequence shown here is derived from an EMBL/GenBank/DDBJ whole genome shotgun (WGS) entry which is preliminary data.</text>
</comment>
<dbReference type="EMBL" id="JAJGWB010000103">
    <property type="protein sequence ID" value="MCC4477187.1"/>
    <property type="molecule type" value="Genomic_DNA"/>
</dbReference>
<organism evidence="5 6">
    <name type="scientific">Limosilactobacillus reuteri</name>
    <name type="common">Lactobacillus reuteri</name>
    <dbReference type="NCBI Taxonomy" id="1598"/>
    <lineage>
        <taxon>Bacteria</taxon>
        <taxon>Bacillati</taxon>
        <taxon>Bacillota</taxon>
        <taxon>Bacilli</taxon>
        <taxon>Lactobacillales</taxon>
        <taxon>Lactobacillaceae</taxon>
        <taxon>Limosilactobacillus</taxon>
    </lineage>
</organism>
<evidence type="ECO:0000259" key="3">
    <source>
        <dbReference type="PROSITE" id="PS51736"/>
    </source>
</evidence>
<dbReference type="InterPro" id="IPR011109">
    <property type="entry name" value="DNA_bind_recombinase_dom"/>
</dbReference>
<dbReference type="GO" id="GO:0000150">
    <property type="term" value="F:DNA strand exchange activity"/>
    <property type="evidence" value="ECO:0007669"/>
    <property type="project" value="InterPro"/>
</dbReference>
<protein>
    <submittedName>
        <fullName evidence="5">Recombinase family protein</fullName>
    </submittedName>
</protein>
<feature type="coiled-coil region" evidence="1">
    <location>
        <begin position="420"/>
        <end position="474"/>
    </location>
</feature>
<evidence type="ECO:0000313" key="5">
    <source>
        <dbReference type="EMBL" id="MCC4477187.1"/>
    </source>
</evidence>
<dbReference type="InterPro" id="IPR025827">
    <property type="entry name" value="Zn_ribbon_recom_dom"/>
</dbReference>
<dbReference type="PROSITE" id="PS51736">
    <property type="entry name" value="RECOMBINASES_3"/>
    <property type="match status" value="1"/>
</dbReference>
<gene>
    <name evidence="5" type="ORF">LMB76_02910</name>
</gene>
<dbReference type="InterPro" id="IPR006119">
    <property type="entry name" value="Resolv_N"/>
</dbReference>
<dbReference type="InterPro" id="IPR038109">
    <property type="entry name" value="DNA_bind_recomb_sf"/>
</dbReference>